<dbReference type="AlphaFoldDB" id="X1EZG5"/>
<dbReference type="Gene3D" id="3.40.50.11820">
    <property type="match status" value="1"/>
</dbReference>
<gene>
    <name evidence="1" type="ORF">S03H2_09247</name>
</gene>
<evidence type="ECO:0000313" key="1">
    <source>
        <dbReference type="EMBL" id="GAH22534.1"/>
    </source>
</evidence>
<dbReference type="SUPFAM" id="SSF53756">
    <property type="entry name" value="UDP-Glycosyltransferase/glycogen phosphorylase"/>
    <property type="match status" value="1"/>
</dbReference>
<name>X1EZG5_9ZZZZ</name>
<dbReference type="InterPro" id="IPR007554">
    <property type="entry name" value="Glycerophosphate_synth"/>
</dbReference>
<dbReference type="GO" id="GO:0047355">
    <property type="term" value="F:CDP-glycerol glycerophosphotransferase activity"/>
    <property type="evidence" value="ECO:0007669"/>
    <property type="project" value="InterPro"/>
</dbReference>
<organism evidence="1">
    <name type="scientific">marine sediment metagenome</name>
    <dbReference type="NCBI Taxonomy" id="412755"/>
    <lineage>
        <taxon>unclassified sequences</taxon>
        <taxon>metagenomes</taxon>
        <taxon>ecological metagenomes</taxon>
    </lineage>
</organism>
<sequence length="97" mass="11396">MGCMIFKETKLCNYKYTWRNSDLITVTSELFAVILSAQFGIDYEKFKIVGNARNDFLFYCDGKKNLKKLFAKLIENKKIVLYCPTFREMSLGKIKKK</sequence>
<comment type="caution">
    <text evidence="1">The sequence shown here is derived from an EMBL/GenBank/DDBJ whole genome shotgun (WGS) entry which is preliminary data.</text>
</comment>
<dbReference type="PANTHER" id="PTHR37316:SF3">
    <property type="entry name" value="TEICHOIC ACID GLYCEROL-PHOSPHATE TRANSFERASE"/>
    <property type="match status" value="1"/>
</dbReference>
<dbReference type="InterPro" id="IPR043149">
    <property type="entry name" value="TagF_N"/>
</dbReference>
<dbReference type="GO" id="GO:0016020">
    <property type="term" value="C:membrane"/>
    <property type="evidence" value="ECO:0007669"/>
    <property type="project" value="InterPro"/>
</dbReference>
<accession>X1EZG5</accession>
<proteinExistence type="predicted"/>
<dbReference type="PANTHER" id="PTHR37316">
    <property type="entry name" value="TEICHOIC ACID GLYCEROL-PHOSPHATE PRIMASE"/>
    <property type="match status" value="1"/>
</dbReference>
<reference evidence="1" key="1">
    <citation type="journal article" date="2014" name="Front. Microbiol.">
        <title>High frequency of phylogenetically diverse reductive dehalogenase-homologous genes in deep subseafloor sedimentary metagenomes.</title>
        <authorList>
            <person name="Kawai M."/>
            <person name="Futagami T."/>
            <person name="Toyoda A."/>
            <person name="Takaki Y."/>
            <person name="Nishi S."/>
            <person name="Hori S."/>
            <person name="Arai W."/>
            <person name="Tsubouchi T."/>
            <person name="Morono Y."/>
            <person name="Uchiyama I."/>
            <person name="Ito T."/>
            <person name="Fujiyama A."/>
            <person name="Inagaki F."/>
            <person name="Takami H."/>
        </authorList>
    </citation>
    <scope>NUCLEOTIDE SEQUENCE</scope>
    <source>
        <strain evidence="1">Expedition CK06-06</strain>
    </source>
</reference>
<dbReference type="InterPro" id="IPR051612">
    <property type="entry name" value="Teichoic_Acid_Biosynth"/>
</dbReference>
<protein>
    <submittedName>
        <fullName evidence="1">Uncharacterized protein</fullName>
    </submittedName>
</protein>
<dbReference type="Pfam" id="PF04464">
    <property type="entry name" value="Glyphos_transf"/>
    <property type="match status" value="1"/>
</dbReference>
<dbReference type="EMBL" id="BARU01004658">
    <property type="protein sequence ID" value="GAH22534.1"/>
    <property type="molecule type" value="Genomic_DNA"/>
</dbReference>